<dbReference type="EMBL" id="CAJC01000155">
    <property type="protein sequence ID" value="CCI53695.1"/>
    <property type="molecule type" value="Genomic_DNA"/>
</dbReference>
<keyword evidence="1" id="KW-0472">Membrane</keyword>
<dbReference type="STRING" id="1193518.BN13_440020"/>
<name>A0A077MCU8_9MICO</name>
<reference evidence="2 3" key="1">
    <citation type="journal article" date="2013" name="ISME J.">
        <title>A metabolic model for members of the genus Tetrasphaera involved in enhanced biological phosphorus removal.</title>
        <authorList>
            <person name="Kristiansen R."/>
            <person name="Nguyen H.T.T."/>
            <person name="Saunders A.M."/>
            <person name="Nielsen J.L."/>
            <person name="Wimmer R."/>
            <person name="Le V.Q."/>
            <person name="McIlroy S.J."/>
            <person name="Petrovski S."/>
            <person name="Seviour R.J."/>
            <person name="Calteau A."/>
            <person name="Nielsen K.L."/>
            <person name="Nielsen P.H."/>
        </authorList>
    </citation>
    <scope>NUCLEOTIDE SEQUENCE [LARGE SCALE GENOMIC DNA]</scope>
    <source>
        <strain evidence="2 3">Ben 74</strain>
    </source>
</reference>
<dbReference type="Proteomes" id="UP000035720">
    <property type="component" value="Unassembled WGS sequence"/>
</dbReference>
<sequence length="62" mass="6569">MGTMTYLATVTTFLTGLVSAAAIVLGIALIALATPAIRSNHTARITRHESIPTYYRGLVLGH</sequence>
<proteinExistence type="predicted"/>
<comment type="caution">
    <text evidence="2">The sequence shown here is derived from an EMBL/GenBank/DDBJ whole genome shotgun (WGS) entry which is preliminary data.</text>
</comment>
<organism evidence="2 3">
    <name type="scientific">Nostocoides jenkinsii Ben 74</name>
    <dbReference type="NCBI Taxonomy" id="1193518"/>
    <lineage>
        <taxon>Bacteria</taxon>
        <taxon>Bacillati</taxon>
        <taxon>Actinomycetota</taxon>
        <taxon>Actinomycetes</taxon>
        <taxon>Micrococcales</taxon>
        <taxon>Intrasporangiaceae</taxon>
        <taxon>Nostocoides</taxon>
    </lineage>
</organism>
<keyword evidence="3" id="KW-1185">Reference proteome</keyword>
<feature type="transmembrane region" description="Helical" evidence="1">
    <location>
        <begin position="6"/>
        <end position="34"/>
    </location>
</feature>
<keyword evidence="1" id="KW-0812">Transmembrane</keyword>
<accession>A0A077MCU8</accession>
<dbReference type="RefSeq" id="WP_048546027.1">
    <property type="nucleotide sequence ID" value="NZ_HF571038.1"/>
</dbReference>
<evidence type="ECO:0000313" key="3">
    <source>
        <dbReference type="Proteomes" id="UP000035720"/>
    </source>
</evidence>
<gene>
    <name evidence="2" type="ORF">BN13_440020</name>
</gene>
<dbReference type="AlphaFoldDB" id="A0A077MCU8"/>
<protein>
    <submittedName>
        <fullName evidence="2">Uncharacterized protein</fullName>
    </submittedName>
</protein>
<evidence type="ECO:0000256" key="1">
    <source>
        <dbReference type="SAM" id="Phobius"/>
    </source>
</evidence>
<evidence type="ECO:0000313" key="2">
    <source>
        <dbReference type="EMBL" id="CCI53695.1"/>
    </source>
</evidence>
<keyword evidence="1" id="KW-1133">Transmembrane helix</keyword>